<evidence type="ECO:0000256" key="3">
    <source>
        <dbReference type="ARBA" id="ARBA00022833"/>
    </source>
</evidence>
<organism evidence="7 8">
    <name type="scientific">Coprinopsis cinerea (strain Okayama-7 / 130 / ATCC MYA-4618 / FGSC 9003)</name>
    <name type="common">Inky cap fungus</name>
    <name type="synonym">Hormographiella aspergillata</name>
    <dbReference type="NCBI Taxonomy" id="240176"/>
    <lineage>
        <taxon>Eukaryota</taxon>
        <taxon>Fungi</taxon>
        <taxon>Dikarya</taxon>
        <taxon>Basidiomycota</taxon>
        <taxon>Agaricomycotina</taxon>
        <taxon>Agaricomycetes</taxon>
        <taxon>Agaricomycetidae</taxon>
        <taxon>Agaricales</taxon>
        <taxon>Agaricineae</taxon>
        <taxon>Psathyrellaceae</taxon>
        <taxon>Coprinopsis</taxon>
    </lineage>
</organism>
<feature type="region of interest" description="Disordered" evidence="5">
    <location>
        <begin position="28"/>
        <end position="50"/>
    </location>
</feature>
<reference evidence="7 8" key="1">
    <citation type="journal article" date="2010" name="Proc. Natl. Acad. Sci. U.S.A.">
        <title>Insights into evolution of multicellular fungi from the assembled chromosomes of the mushroom Coprinopsis cinerea (Coprinus cinereus).</title>
        <authorList>
            <person name="Stajich J.E."/>
            <person name="Wilke S.K."/>
            <person name="Ahren D."/>
            <person name="Au C.H."/>
            <person name="Birren B.W."/>
            <person name="Borodovsky M."/>
            <person name="Burns C."/>
            <person name="Canback B."/>
            <person name="Casselton L.A."/>
            <person name="Cheng C.K."/>
            <person name="Deng J."/>
            <person name="Dietrich F.S."/>
            <person name="Fargo D.C."/>
            <person name="Farman M.L."/>
            <person name="Gathman A.C."/>
            <person name="Goldberg J."/>
            <person name="Guigo R."/>
            <person name="Hoegger P.J."/>
            <person name="Hooker J.B."/>
            <person name="Huggins A."/>
            <person name="James T.Y."/>
            <person name="Kamada T."/>
            <person name="Kilaru S."/>
            <person name="Kodira C."/>
            <person name="Kues U."/>
            <person name="Kupfer D."/>
            <person name="Kwan H.S."/>
            <person name="Lomsadze A."/>
            <person name="Li W."/>
            <person name="Lilly W.W."/>
            <person name="Ma L.J."/>
            <person name="Mackey A.J."/>
            <person name="Manning G."/>
            <person name="Martin F."/>
            <person name="Muraguchi H."/>
            <person name="Natvig D.O."/>
            <person name="Palmerini H."/>
            <person name="Ramesh M.A."/>
            <person name="Rehmeyer C.J."/>
            <person name="Roe B.A."/>
            <person name="Shenoy N."/>
            <person name="Stanke M."/>
            <person name="Ter-Hovhannisyan V."/>
            <person name="Tunlid A."/>
            <person name="Velagapudi R."/>
            <person name="Vision T.J."/>
            <person name="Zeng Q."/>
            <person name="Zolan M.E."/>
            <person name="Pukkila P.J."/>
        </authorList>
    </citation>
    <scope>NUCLEOTIDE SEQUENCE [LARGE SCALE GENOMIC DNA]</scope>
    <source>
        <strain evidence="8">Okayama-7 / 130 / ATCC MYA-4618 / FGSC 9003</strain>
    </source>
</reference>
<dbReference type="InterPro" id="IPR013088">
    <property type="entry name" value="Znf_NHR/GATA"/>
</dbReference>
<accession>D6RMM5</accession>
<keyword evidence="8" id="KW-1185">Reference proteome</keyword>
<dbReference type="VEuPathDB" id="FungiDB:CC1G_14734"/>
<feature type="compositionally biased region" description="Polar residues" evidence="5">
    <location>
        <begin position="138"/>
        <end position="149"/>
    </location>
</feature>
<dbReference type="GeneID" id="9379510"/>
<dbReference type="Proteomes" id="UP000001861">
    <property type="component" value="Unassembled WGS sequence"/>
</dbReference>
<dbReference type="AlphaFoldDB" id="D6RMM5"/>
<feature type="domain" description="GATA-type" evidence="6">
    <location>
        <begin position="230"/>
        <end position="269"/>
    </location>
</feature>
<dbReference type="Pfam" id="PF00320">
    <property type="entry name" value="GATA"/>
    <property type="match status" value="1"/>
</dbReference>
<protein>
    <submittedName>
        <fullName evidence="7">Transcription factor GATA-4</fullName>
    </submittedName>
</protein>
<dbReference type="eggNOG" id="KOG1601">
    <property type="taxonomic scope" value="Eukaryota"/>
</dbReference>
<name>D6RMM5_COPC7</name>
<dbReference type="PROSITE" id="PS50114">
    <property type="entry name" value="GATA_ZN_FINGER_2"/>
    <property type="match status" value="1"/>
</dbReference>
<dbReference type="KEGG" id="cci:CC1G_14734"/>
<keyword evidence="3" id="KW-0862">Zinc</keyword>
<feature type="compositionally biased region" description="Basic and acidic residues" evidence="5">
    <location>
        <begin position="35"/>
        <end position="44"/>
    </location>
</feature>
<dbReference type="GO" id="GO:0008270">
    <property type="term" value="F:zinc ion binding"/>
    <property type="evidence" value="ECO:0007669"/>
    <property type="project" value="UniProtKB-KW"/>
</dbReference>
<evidence type="ECO:0000313" key="8">
    <source>
        <dbReference type="Proteomes" id="UP000001861"/>
    </source>
</evidence>
<dbReference type="CDD" id="cd00202">
    <property type="entry name" value="ZnF_GATA"/>
    <property type="match status" value="1"/>
</dbReference>
<dbReference type="STRING" id="240176.D6RMM5"/>
<dbReference type="InterPro" id="IPR051140">
    <property type="entry name" value="GATA_TF"/>
</dbReference>
<evidence type="ECO:0000256" key="5">
    <source>
        <dbReference type="SAM" id="MobiDB-lite"/>
    </source>
</evidence>
<dbReference type="RefSeq" id="XP_002911305.1">
    <property type="nucleotide sequence ID" value="XM_002911259.1"/>
</dbReference>
<gene>
    <name evidence="7" type="ORF">CC1G_14734</name>
</gene>
<dbReference type="Gene3D" id="3.30.50.10">
    <property type="entry name" value="Erythroid Transcription Factor GATA-1, subunit A"/>
    <property type="match status" value="1"/>
</dbReference>
<proteinExistence type="predicted"/>
<dbReference type="GO" id="GO:0006355">
    <property type="term" value="P:regulation of DNA-templated transcription"/>
    <property type="evidence" value="ECO:0007669"/>
    <property type="project" value="InterPro"/>
</dbReference>
<keyword evidence="1" id="KW-0479">Metal-binding</keyword>
<dbReference type="InterPro" id="IPR000679">
    <property type="entry name" value="Znf_GATA"/>
</dbReference>
<evidence type="ECO:0000256" key="1">
    <source>
        <dbReference type="ARBA" id="ARBA00022723"/>
    </source>
</evidence>
<evidence type="ECO:0000256" key="4">
    <source>
        <dbReference type="PROSITE-ProRule" id="PRU00094"/>
    </source>
</evidence>
<feature type="compositionally biased region" description="Polar residues" evidence="5">
    <location>
        <begin position="117"/>
        <end position="128"/>
    </location>
</feature>
<evidence type="ECO:0000256" key="2">
    <source>
        <dbReference type="ARBA" id="ARBA00022771"/>
    </source>
</evidence>
<dbReference type="EMBL" id="AACS02000005">
    <property type="protein sequence ID" value="EFI27811.1"/>
    <property type="molecule type" value="Genomic_DNA"/>
</dbReference>
<sequence length="286" mass="31707">MTAAQPMMYDSMTSYNFDESQWPNDAASITSKRYTWGEDTRRSSPTDMSSVRFQQAYLSSDLRTTISPVDSPAYQPLLLPNDNGLLPSISTNAHVPRGLGYIDSSPSTDSDEAPEPTASSQWHNSYNYPYNGRASPNPRMSRSSTSSPDWSGGLNLQIPFDSNWMMPQMDSAVTPYSATQQAMSLNGLIFPNRFSPVSTPSPPPLYQESILPSRTTHSSPRVKNDTPGVKKCSHCQATSTPLWRRDPSTFKPLCNACGLYLQQRNRLRPQELIDADTDDGNTTDDS</sequence>
<keyword evidence="2 4" id="KW-0863">Zinc-finger</keyword>
<feature type="region of interest" description="Disordered" evidence="5">
    <location>
        <begin position="214"/>
        <end position="234"/>
    </location>
</feature>
<dbReference type="SMART" id="SM00401">
    <property type="entry name" value="ZnF_GATA"/>
    <property type="match status" value="1"/>
</dbReference>
<feature type="region of interest" description="Disordered" evidence="5">
    <location>
        <begin position="100"/>
        <end position="152"/>
    </location>
</feature>
<dbReference type="SUPFAM" id="SSF57716">
    <property type="entry name" value="Glucocorticoid receptor-like (DNA-binding domain)"/>
    <property type="match status" value="1"/>
</dbReference>
<evidence type="ECO:0000259" key="6">
    <source>
        <dbReference type="PROSITE" id="PS50114"/>
    </source>
</evidence>
<evidence type="ECO:0000313" key="7">
    <source>
        <dbReference type="EMBL" id="EFI27811.1"/>
    </source>
</evidence>
<dbReference type="GO" id="GO:0043565">
    <property type="term" value="F:sequence-specific DNA binding"/>
    <property type="evidence" value="ECO:0007669"/>
    <property type="project" value="InterPro"/>
</dbReference>
<comment type="caution">
    <text evidence="7">The sequence shown here is derived from an EMBL/GenBank/DDBJ whole genome shotgun (WGS) entry which is preliminary data.</text>
</comment>
<dbReference type="OMA" id="ASPNPRM"/>
<feature type="non-terminal residue" evidence="7">
    <location>
        <position position="286"/>
    </location>
</feature>
<dbReference type="OrthoDB" id="515401at2759"/>
<dbReference type="InParanoid" id="D6RMM5"/>
<dbReference type="HOGENOM" id="CLU_975042_0_0_1"/>
<dbReference type="PANTHER" id="PTHR45658">
    <property type="entry name" value="GATA TRANSCRIPTION FACTOR"/>
    <property type="match status" value="1"/>
</dbReference>